<evidence type="ECO:0000313" key="2">
    <source>
        <dbReference type="EMBL" id="CAI0457781.1"/>
    </source>
</evidence>
<sequence>VECPLRECEVKRDLSSVSSPHTSTFSPLIFQFPLSLSPSNSSLWFLKYVLLETSRVGAINWGVSDAWKNFREAQICRSARLRFRPKQIFLVVVVVETAVIYWGRHFYVFLCRYFSLHQM</sequence>
<dbReference type="EMBL" id="CAMGYJ010000008">
    <property type="protein sequence ID" value="CAI0457781.1"/>
    <property type="molecule type" value="Genomic_DNA"/>
</dbReference>
<keyword evidence="1" id="KW-0812">Transmembrane</keyword>
<accession>A0AAV0NHC5</accession>
<gene>
    <name evidence="2" type="ORF">LITE_LOCUS33271</name>
</gene>
<feature type="non-terminal residue" evidence="2">
    <location>
        <position position="1"/>
    </location>
</feature>
<dbReference type="Proteomes" id="UP001154282">
    <property type="component" value="Unassembled WGS sequence"/>
</dbReference>
<reference evidence="2" key="1">
    <citation type="submission" date="2022-08" db="EMBL/GenBank/DDBJ databases">
        <authorList>
            <person name="Gutierrez-Valencia J."/>
        </authorList>
    </citation>
    <scope>NUCLEOTIDE SEQUENCE</scope>
</reference>
<evidence type="ECO:0000313" key="3">
    <source>
        <dbReference type="Proteomes" id="UP001154282"/>
    </source>
</evidence>
<protein>
    <submittedName>
        <fullName evidence="2">Uncharacterized protein</fullName>
    </submittedName>
</protein>
<evidence type="ECO:0000256" key="1">
    <source>
        <dbReference type="SAM" id="Phobius"/>
    </source>
</evidence>
<keyword evidence="1" id="KW-1133">Transmembrane helix</keyword>
<keyword evidence="3" id="KW-1185">Reference proteome</keyword>
<dbReference type="AlphaFoldDB" id="A0AAV0NHC5"/>
<name>A0AAV0NHC5_9ROSI</name>
<proteinExistence type="predicted"/>
<feature type="transmembrane region" description="Helical" evidence="1">
    <location>
        <begin position="88"/>
        <end position="110"/>
    </location>
</feature>
<keyword evidence="1" id="KW-0472">Membrane</keyword>
<comment type="caution">
    <text evidence="2">The sequence shown here is derived from an EMBL/GenBank/DDBJ whole genome shotgun (WGS) entry which is preliminary data.</text>
</comment>
<organism evidence="2 3">
    <name type="scientific">Linum tenue</name>
    <dbReference type="NCBI Taxonomy" id="586396"/>
    <lineage>
        <taxon>Eukaryota</taxon>
        <taxon>Viridiplantae</taxon>
        <taxon>Streptophyta</taxon>
        <taxon>Embryophyta</taxon>
        <taxon>Tracheophyta</taxon>
        <taxon>Spermatophyta</taxon>
        <taxon>Magnoliopsida</taxon>
        <taxon>eudicotyledons</taxon>
        <taxon>Gunneridae</taxon>
        <taxon>Pentapetalae</taxon>
        <taxon>rosids</taxon>
        <taxon>fabids</taxon>
        <taxon>Malpighiales</taxon>
        <taxon>Linaceae</taxon>
        <taxon>Linum</taxon>
    </lineage>
</organism>